<evidence type="ECO:0000259" key="8">
    <source>
        <dbReference type="PROSITE" id="PS50850"/>
    </source>
</evidence>
<feature type="transmembrane region" description="Helical" evidence="7">
    <location>
        <begin position="218"/>
        <end position="240"/>
    </location>
</feature>
<comment type="caution">
    <text evidence="9">The sequence shown here is derived from an EMBL/GenBank/DDBJ whole genome shotgun (WGS) entry which is preliminary data.</text>
</comment>
<keyword evidence="10" id="KW-1185">Reference proteome</keyword>
<feature type="transmembrane region" description="Helical" evidence="7">
    <location>
        <begin position="310"/>
        <end position="331"/>
    </location>
</feature>
<dbReference type="Gene3D" id="1.20.1250.20">
    <property type="entry name" value="MFS general substrate transporter like domains"/>
    <property type="match status" value="1"/>
</dbReference>
<evidence type="ECO:0000313" key="9">
    <source>
        <dbReference type="EMBL" id="OAV61855.1"/>
    </source>
</evidence>
<feature type="transmembrane region" description="Helical" evidence="7">
    <location>
        <begin position="140"/>
        <end position="161"/>
    </location>
</feature>
<feature type="transmembrane region" description="Helical" evidence="7">
    <location>
        <begin position="286"/>
        <end position="304"/>
    </location>
</feature>
<dbReference type="Proteomes" id="UP000078292">
    <property type="component" value="Unassembled WGS sequence"/>
</dbReference>
<feature type="transmembrane region" description="Helical" evidence="7">
    <location>
        <begin position="44"/>
        <end position="63"/>
    </location>
</feature>
<dbReference type="PANTHER" id="PTHR23517:SF13">
    <property type="entry name" value="MAJOR FACILITATOR SUPERFAMILY MFS_1"/>
    <property type="match status" value="1"/>
</dbReference>
<feature type="transmembrane region" description="Helical" evidence="7">
    <location>
        <begin position="167"/>
        <end position="187"/>
    </location>
</feature>
<dbReference type="InterPro" id="IPR050171">
    <property type="entry name" value="MFS_Transporters"/>
</dbReference>
<dbReference type="InterPro" id="IPR036259">
    <property type="entry name" value="MFS_trans_sf"/>
</dbReference>
<feature type="transmembrane region" description="Helical" evidence="7">
    <location>
        <begin position="252"/>
        <end position="274"/>
    </location>
</feature>
<dbReference type="GO" id="GO:0005886">
    <property type="term" value="C:plasma membrane"/>
    <property type="evidence" value="ECO:0007669"/>
    <property type="project" value="UniProtKB-SubCell"/>
</dbReference>
<name>A0A1B7M0W8_9MICC</name>
<feature type="transmembrane region" description="Helical" evidence="7">
    <location>
        <begin position="343"/>
        <end position="367"/>
    </location>
</feature>
<keyword evidence="4 7" id="KW-0812">Transmembrane</keyword>
<evidence type="ECO:0000256" key="5">
    <source>
        <dbReference type="ARBA" id="ARBA00022989"/>
    </source>
</evidence>
<keyword evidence="2" id="KW-0813">Transport</keyword>
<evidence type="ECO:0000256" key="2">
    <source>
        <dbReference type="ARBA" id="ARBA00022448"/>
    </source>
</evidence>
<dbReference type="AlphaFoldDB" id="A0A1B7M0W8"/>
<feature type="transmembrane region" description="Helical" evidence="7">
    <location>
        <begin position="75"/>
        <end position="94"/>
    </location>
</feature>
<dbReference type="InterPro" id="IPR011701">
    <property type="entry name" value="MFS"/>
</dbReference>
<dbReference type="OrthoDB" id="5242249at2"/>
<dbReference type="STRING" id="1837282.A6F49_08200"/>
<gene>
    <name evidence="9" type="ORF">A6F49_08200</name>
</gene>
<sequence length="407" mass="42863">MRNITPWLLAVPSLFFMAWGGNHFTPLLPLYDEVADLIPWQTNMLLGTYVFGLIPGLLVAAALSDVYGRKPITLAGLISSGIGNLLILLGPFSLSMLYTGRFFAGLAVGIGMSVGTSWIKELSSPDWDPKATVGAGARRPSLTMTLGFGMGAAVTGVLAQWAPHPTLIPFIVTITLLVLTIIPTALAPETVGPNARQLPPQTSWVGQLRTPSAAHPDFLIKVATAAPWVFGAGGIAYGLMPQIMADATGDFTTIYATTLAVLTLGIGAFVQPFAQKLDRKLDGRGLPLGLALVVIGICTASMAALHAGPITGIIAAIVLGLAYGTVLVTGLTRVQKIAPPRDLAGLTGIFYALTYVGFLFPTVIAALLPVMPYSTTLLIFAGLALISMIIAFGRIRRVRGPWYKGRS</sequence>
<evidence type="ECO:0000313" key="10">
    <source>
        <dbReference type="Proteomes" id="UP000078292"/>
    </source>
</evidence>
<dbReference type="RefSeq" id="WP_043057320.1">
    <property type="nucleotide sequence ID" value="NZ_LXEY01000015.1"/>
</dbReference>
<accession>A0A1B7M0W8</accession>
<keyword evidence="6 7" id="KW-0472">Membrane</keyword>
<feature type="transmembrane region" description="Helical" evidence="7">
    <location>
        <begin position="100"/>
        <end position="119"/>
    </location>
</feature>
<dbReference type="InterPro" id="IPR020846">
    <property type="entry name" value="MFS_dom"/>
</dbReference>
<protein>
    <recommendedName>
        <fullName evidence="8">Major facilitator superfamily (MFS) profile domain-containing protein</fullName>
    </recommendedName>
</protein>
<evidence type="ECO:0000256" key="4">
    <source>
        <dbReference type="ARBA" id="ARBA00022692"/>
    </source>
</evidence>
<evidence type="ECO:0000256" key="6">
    <source>
        <dbReference type="ARBA" id="ARBA00023136"/>
    </source>
</evidence>
<dbReference type="Pfam" id="PF07690">
    <property type="entry name" value="MFS_1"/>
    <property type="match status" value="1"/>
</dbReference>
<reference evidence="9 10" key="1">
    <citation type="submission" date="2016-04" db="EMBL/GenBank/DDBJ databases">
        <title>First whole genome shotgun sequence of the bacterium Enteractinococcus sp. strain UASWS1574.</title>
        <authorList>
            <person name="Crovadore J."/>
            <person name="Chablais R."/>
            <person name="Lefort F."/>
        </authorList>
    </citation>
    <scope>NUCLEOTIDE SEQUENCE [LARGE SCALE GENOMIC DNA]</scope>
    <source>
        <strain evidence="9 10">UASWS1574</strain>
    </source>
</reference>
<dbReference type="InterPro" id="IPR005829">
    <property type="entry name" value="Sugar_transporter_CS"/>
</dbReference>
<proteinExistence type="predicted"/>
<evidence type="ECO:0000256" key="7">
    <source>
        <dbReference type="SAM" id="Phobius"/>
    </source>
</evidence>
<keyword evidence="3" id="KW-1003">Cell membrane</keyword>
<keyword evidence="5 7" id="KW-1133">Transmembrane helix</keyword>
<dbReference type="SUPFAM" id="SSF103473">
    <property type="entry name" value="MFS general substrate transporter"/>
    <property type="match status" value="1"/>
</dbReference>
<comment type="subcellular location">
    <subcellularLocation>
        <location evidence="1">Cell membrane</location>
        <topology evidence="1">Multi-pass membrane protein</topology>
    </subcellularLocation>
</comment>
<dbReference type="PROSITE" id="PS50850">
    <property type="entry name" value="MFS"/>
    <property type="match status" value="1"/>
</dbReference>
<feature type="domain" description="Major facilitator superfamily (MFS) profile" evidence="8">
    <location>
        <begin position="1"/>
        <end position="399"/>
    </location>
</feature>
<evidence type="ECO:0000256" key="1">
    <source>
        <dbReference type="ARBA" id="ARBA00004651"/>
    </source>
</evidence>
<dbReference type="PANTHER" id="PTHR23517">
    <property type="entry name" value="RESISTANCE PROTEIN MDTM, PUTATIVE-RELATED-RELATED"/>
    <property type="match status" value="1"/>
</dbReference>
<feature type="transmembrane region" description="Helical" evidence="7">
    <location>
        <begin position="373"/>
        <end position="393"/>
    </location>
</feature>
<dbReference type="EMBL" id="LXEY01000015">
    <property type="protein sequence ID" value="OAV61855.1"/>
    <property type="molecule type" value="Genomic_DNA"/>
</dbReference>
<dbReference type="PROSITE" id="PS00216">
    <property type="entry name" value="SUGAR_TRANSPORT_1"/>
    <property type="match status" value="1"/>
</dbReference>
<evidence type="ECO:0000256" key="3">
    <source>
        <dbReference type="ARBA" id="ARBA00022475"/>
    </source>
</evidence>
<organism evidence="9 10">
    <name type="scientific">Enteractinococcus helveticum</name>
    <dbReference type="NCBI Taxonomy" id="1837282"/>
    <lineage>
        <taxon>Bacteria</taxon>
        <taxon>Bacillati</taxon>
        <taxon>Actinomycetota</taxon>
        <taxon>Actinomycetes</taxon>
        <taxon>Micrococcales</taxon>
        <taxon>Micrococcaceae</taxon>
    </lineage>
</organism>
<dbReference type="GO" id="GO:0022857">
    <property type="term" value="F:transmembrane transporter activity"/>
    <property type="evidence" value="ECO:0007669"/>
    <property type="project" value="InterPro"/>
</dbReference>